<keyword evidence="3 8" id="KW-1133">Transmembrane helix</keyword>
<gene>
    <name evidence="10" type="ORF">MCOR_42043</name>
</gene>
<evidence type="ECO:0000256" key="2">
    <source>
        <dbReference type="ARBA" id="ARBA00022692"/>
    </source>
</evidence>
<dbReference type="Pfam" id="PF00001">
    <property type="entry name" value="7tm_1"/>
    <property type="match status" value="1"/>
</dbReference>
<dbReference type="InterPro" id="IPR000276">
    <property type="entry name" value="GPCR_Rhodpsn"/>
</dbReference>
<protein>
    <recommendedName>
        <fullName evidence="9">G-protein coupled receptors family 1 profile domain-containing protein</fullName>
    </recommendedName>
</protein>
<feature type="transmembrane region" description="Helical" evidence="8">
    <location>
        <begin position="98"/>
        <end position="119"/>
    </location>
</feature>
<feature type="transmembrane region" description="Helical" evidence="8">
    <location>
        <begin position="59"/>
        <end position="78"/>
    </location>
</feature>
<evidence type="ECO:0000313" key="11">
    <source>
        <dbReference type="Proteomes" id="UP000507470"/>
    </source>
</evidence>
<dbReference type="EMBL" id="CACVKT020007586">
    <property type="protein sequence ID" value="CAC5408674.1"/>
    <property type="molecule type" value="Genomic_DNA"/>
</dbReference>
<keyword evidence="5 8" id="KW-0472">Membrane</keyword>
<dbReference type="CDD" id="cd00637">
    <property type="entry name" value="7tm_classA_rhodopsin-like"/>
    <property type="match status" value="1"/>
</dbReference>
<evidence type="ECO:0000256" key="8">
    <source>
        <dbReference type="SAM" id="Phobius"/>
    </source>
</evidence>
<keyword evidence="4" id="KW-0297">G-protein coupled receptor</keyword>
<feature type="transmembrane region" description="Helical" evidence="8">
    <location>
        <begin position="192"/>
        <end position="219"/>
    </location>
</feature>
<dbReference type="PANTHER" id="PTHR24243:SF208">
    <property type="entry name" value="PYROKININ-1 RECEPTOR"/>
    <property type="match status" value="1"/>
</dbReference>
<dbReference type="PROSITE" id="PS50262">
    <property type="entry name" value="G_PROTEIN_RECEP_F1_2"/>
    <property type="match status" value="1"/>
</dbReference>
<reference evidence="10 11" key="1">
    <citation type="submission" date="2020-06" db="EMBL/GenBank/DDBJ databases">
        <authorList>
            <person name="Li R."/>
            <person name="Bekaert M."/>
        </authorList>
    </citation>
    <scope>NUCLEOTIDE SEQUENCE [LARGE SCALE GENOMIC DNA]</scope>
    <source>
        <strain evidence="11">wild</strain>
    </source>
</reference>
<name>A0A6J8DNF1_MYTCO</name>
<sequence length="540" mass="60183">MAFDLTNGTSLSEIEYKRFLDQGIPATICLSFLCIIGTIGNMHMILIFKLSPVMAKYSIRVFIIWLSLTDLIACLFCMPLEIYNIKYSYTTSTSGCKFFIFLFHVIALASSGFWTTIAVEGYRIIVKKEPILFLNSQRSNNVISAVLVGVFVVLSIPVVIVSGPNEIQTMIPGITGKDCTVLSQNLNIHNAAIYYIIILSTFSSVFAVVCIVSYARILWDICNGIKIRKSLRGKPNSSFNSQTHIRFGNTHVNSSIQNEEIQTIHVPAKMGYRTNASQKNENALRLTVSLQVQATTVSYIAYMLMAYNFTNGTHTNLRDIEHQEFLDKDIPATLFLIFLSVIGLVCVVMCIVSYGRILHAICTRKEWRKSIRKKSVPASNSTSDIRSGTTQVTSTIHREAVKLNKLQTGTSDRANQKPTRSSHNLGNAIRLTISLRIATGLVCVVMCIFSYGKILHDICTRKRMEKSIRKKSVSSLNSTLNIRSGTTQLISTIQNEAVKLNELQTETCDRANRKSTRPSRLGNAIRLNISLMIATAVCPT</sequence>
<evidence type="ECO:0000256" key="7">
    <source>
        <dbReference type="ARBA" id="ARBA00023224"/>
    </source>
</evidence>
<dbReference type="Proteomes" id="UP000507470">
    <property type="component" value="Unassembled WGS sequence"/>
</dbReference>
<dbReference type="PANTHER" id="PTHR24243">
    <property type="entry name" value="G-PROTEIN COUPLED RECEPTOR"/>
    <property type="match status" value="1"/>
</dbReference>
<keyword evidence="11" id="KW-1185">Reference proteome</keyword>
<feature type="transmembrane region" description="Helical" evidence="8">
    <location>
        <begin position="140"/>
        <end position="160"/>
    </location>
</feature>
<dbReference type="SUPFAM" id="SSF81321">
    <property type="entry name" value="Family A G protein-coupled receptor-like"/>
    <property type="match status" value="1"/>
</dbReference>
<proteinExistence type="predicted"/>
<dbReference type="InterPro" id="IPR017452">
    <property type="entry name" value="GPCR_Rhodpsn_7TM"/>
</dbReference>
<evidence type="ECO:0000313" key="10">
    <source>
        <dbReference type="EMBL" id="CAC5408674.1"/>
    </source>
</evidence>
<evidence type="ECO:0000256" key="3">
    <source>
        <dbReference type="ARBA" id="ARBA00022989"/>
    </source>
</evidence>
<organism evidence="10 11">
    <name type="scientific">Mytilus coruscus</name>
    <name type="common">Sea mussel</name>
    <dbReference type="NCBI Taxonomy" id="42192"/>
    <lineage>
        <taxon>Eukaryota</taxon>
        <taxon>Metazoa</taxon>
        <taxon>Spiralia</taxon>
        <taxon>Lophotrochozoa</taxon>
        <taxon>Mollusca</taxon>
        <taxon>Bivalvia</taxon>
        <taxon>Autobranchia</taxon>
        <taxon>Pteriomorphia</taxon>
        <taxon>Mytilida</taxon>
        <taxon>Mytiloidea</taxon>
        <taxon>Mytilidae</taxon>
        <taxon>Mytilinae</taxon>
        <taxon>Mytilus</taxon>
    </lineage>
</organism>
<evidence type="ECO:0000256" key="1">
    <source>
        <dbReference type="ARBA" id="ARBA00004141"/>
    </source>
</evidence>
<evidence type="ECO:0000259" key="9">
    <source>
        <dbReference type="PROSITE" id="PS50262"/>
    </source>
</evidence>
<feature type="transmembrane region" description="Helical" evidence="8">
    <location>
        <begin position="330"/>
        <end position="355"/>
    </location>
</feature>
<dbReference type="GO" id="GO:0005886">
    <property type="term" value="C:plasma membrane"/>
    <property type="evidence" value="ECO:0007669"/>
    <property type="project" value="TreeGrafter"/>
</dbReference>
<dbReference type="Gene3D" id="1.20.1070.10">
    <property type="entry name" value="Rhodopsin 7-helix transmembrane proteins"/>
    <property type="match status" value="1"/>
</dbReference>
<feature type="transmembrane region" description="Helical" evidence="8">
    <location>
        <begin position="433"/>
        <end position="452"/>
    </location>
</feature>
<feature type="transmembrane region" description="Helical" evidence="8">
    <location>
        <begin position="24"/>
        <end position="47"/>
    </location>
</feature>
<keyword evidence="2 8" id="KW-0812">Transmembrane</keyword>
<evidence type="ECO:0000256" key="6">
    <source>
        <dbReference type="ARBA" id="ARBA00023170"/>
    </source>
</evidence>
<keyword evidence="7" id="KW-0807">Transducer</keyword>
<feature type="domain" description="G-protein coupled receptors family 1 profile" evidence="9">
    <location>
        <begin position="40"/>
        <end position="218"/>
    </location>
</feature>
<accession>A0A6J8DNF1</accession>
<dbReference type="GO" id="GO:0004930">
    <property type="term" value="F:G protein-coupled receptor activity"/>
    <property type="evidence" value="ECO:0007669"/>
    <property type="project" value="UniProtKB-KW"/>
</dbReference>
<comment type="subcellular location">
    <subcellularLocation>
        <location evidence="1">Membrane</location>
        <topology evidence="1">Multi-pass membrane protein</topology>
    </subcellularLocation>
</comment>
<dbReference type="AlphaFoldDB" id="A0A6J8DNF1"/>
<evidence type="ECO:0000256" key="4">
    <source>
        <dbReference type="ARBA" id="ARBA00023040"/>
    </source>
</evidence>
<evidence type="ECO:0000256" key="5">
    <source>
        <dbReference type="ARBA" id="ARBA00023136"/>
    </source>
</evidence>
<feature type="transmembrane region" description="Helical" evidence="8">
    <location>
        <begin position="288"/>
        <end position="310"/>
    </location>
</feature>
<keyword evidence="6" id="KW-0675">Receptor</keyword>